<comment type="caution">
    <text evidence="12">The sequence shown here is derived from an EMBL/GenBank/DDBJ whole genome shotgun (WGS) entry which is preliminary data.</text>
</comment>
<name>A0A9D1SKQ1_9FIRM</name>
<dbReference type="PROSITE" id="PS00065">
    <property type="entry name" value="D_2_HYDROXYACID_DH_1"/>
    <property type="match status" value="1"/>
</dbReference>
<dbReference type="Proteomes" id="UP000824099">
    <property type="component" value="Unassembled WGS sequence"/>
</dbReference>
<dbReference type="PANTHER" id="PTHR10996:SF257">
    <property type="entry name" value="GLYOXYLATE REDUCTASE 1"/>
    <property type="match status" value="1"/>
</dbReference>
<evidence type="ECO:0000259" key="11">
    <source>
        <dbReference type="Pfam" id="PF02826"/>
    </source>
</evidence>
<dbReference type="GO" id="GO:0016618">
    <property type="term" value="F:hydroxypyruvate reductase [NAD(P)H] activity"/>
    <property type="evidence" value="ECO:0007669"/>
    <property type="project" value="UniProtKB-EC"/>
</dbReference>
<gene>
    <name evidence="12" type="ORF">IAB06_01920</name>
</gene>
<dbReference type="EC" id="1.1.1.79" evidence="6"/>
<sequence length="319" mass="34051">MLKEMQVLATGKLRDTALNILRAQVILHDWQKGGKRPENEFYALLQEADALYSIGNVKIDESFLARAPKLKVIAQASVGYDNIDIAACQKFGVRVGNTPGVLVDAVADLAYALLIDTARGIVRGHEHVKSGAWGARKGVGFGVDLAGKIVGIIGMGAIGAALAKRAQASKMQIVYHNTRVRTDEAEMGAQYVALEELLKISDFIVVSVPLTQETTGLIGTAEFAKMKPTARFINTSRGKVVDTMALYEALRTGEIAAAALDVVDPEPLPSNHPLLTLSNITITPHIGTSTVETRDQMATLAANNIIAALRGDAMPAEVV</sequence>
<evidence type="ECO:0000313" key="12">
    <source>
        <dbReference type="EMBL" id="HIU63786.1"/>
    </source>
</evidence>
<dbReference type="PROSITE" id="PS00671">
    <property type="entry name" value="D_2_HYDROXYACID_DH_3"/>
    <property type="match status" value="1"/>
</dbReference>
<dbReference type="GO" id="GO:0051287">
    <property type="term" value="F:NAD binding"/>
    <property type="evidence" value="ECO:0007669"/>
    <property type="project" value="InterPro"/>
</dbReference>
<dbReference type="InterPro" id="IPR050223">
    <property type="entry name" value="D-isomer_2-hydroxyacid_DH"/>
</dbReference>
<evidence type="ECO:0000256" key="2">
    <source>
        <dbReference type="ARBA" id="ARBA00051801"/>
    </source>
</evidence>
<dbReference type="FunFam" id="3.40.50.720:FF:000026">
    <property type="entry name" value="Glyoxylate/hydroxypyruvate reductase B"/>
    <property type="match status" value="1"/>
</dbReference>
<evidence type="ECO:0000256" key="6">
    <source>
        <dbReference type="ARBA" id="ARBA00066661"/>
    </source>
</evidence>
<dbReference type="InterPro" id="IPR006139">
    <property type="entry name" value="D-isomer_2_OHA_DH_cat_dom"/>
</dbReference>
<evidence type="ECO:0000256" key="1">
    <source>
        <dbReference type="ARBA" id="ARBA00023002"/>
    </source>
</evidence>
<evidence type="ECO:0000256" key="7">
    <source>
        <dbReference type="ARBA" id="ARBA00066674"/>
    </source>
</evidence>
<reference evidence="12" key="1">
    <citation type="submission" date="2020-10" db="EMBL/GenBank/DDBJ databases">
        <authorList>
            <person name="Gilroy R."/>
        </authorList>
    </citation>
    <scope>NUCLEOTIDE SEQUENCE</scope>
    <source>
        <strain evidence="12">CHK160-1198</strain>
    </source>
</reference>
<feature type="domain" description="D-isomer specific 2-hydroxyacid dehydrogenase catalytic" evidence="10">
    <location>
        <begin position="7"/>
        <end position="318"/>
    </location>
</feature>
<dbReference type="GO" id="GO:0030267">
    <property type="term" value="F:glyoxylate reductase (NADPH) activity"/>
    <property type="evidence" value="ECO:0007669"/>
    <property type="project" value="UniProtKB-EC"/>
</dbReference>
<comment type="similarity">
    <text evidence="5">Belongs to the D-isomer specific 2-hydroxyacid dehydrogenase family. GhrB subfamily.</text>
</comment>
<dbReference type="EMBL" id="DVNI01000029">
    <property type="protein sequence ID" value="HIU63786.1"/>
    <property type="molecule type" value="Genomic_DNA"/>
</dbReference>
<accession>A0A9D1SKQ1</accession>
<proteinExistence type="inferred from homology"/>
<organism evidence="12 13">
    <name type="scientific">Candidatus Avacidaminococcus intestinavium</name>
    <dbReference type="NCBI Taxonomy" id="2840684"/>
    <lineage>
        <taxon>Bacteria</taxon>
        <taxon>Bacillati</taxon>
        <taxon>Bacillota</taxon>
        <taxon>Negativicutes</taxon>
        <taxon>Acidaminococcales</taxon>
        <taxon>Acidaminococcaceae</taxon>
        <taxon>Acidaminococcaceae incertae sedis</taxon>
        <taxon>Candidatus Avacidaminococcus</taxon>
    </lineage>
</organism>
<dbReference type="InterPro" id="IPR029752">
    <property type="entry name" value="D-isomer_DH_CS1"/>
</dbReference>
<evidence type="ECO:0000256" key="3">
    <source>
        <dbReference type="ARBA" id="ARBA00052239"/>
    </source>
</evidence>
<keyword evidence="1 9" id="KW-0560">Oxidoreductase</keyword>
<dbReference type="Pfam" id="PF00389">
    <property type="entry name" value="2-Hacid_dh"/>
    <property type="match status" value="1"/>
</dbReference>
<evidence type="ECO:0000256" key="9">
    <source>
        <dbReference type="RuleBase" id="RU003719"/>
    </source>
</evidence>
<evidence type="ECO:0000256" key="5">
    <source>
        <dbReference type="ARBA" id="ARBA00061278"/>
    </source>
</evidence>
<dbReference type="EC" id="1.1.1.81" evidence="7"/>
<reference evidence="12" key="2">
    <citation type="journal article" date="2021" name="PeerJ">
        <title>Extensive microbial diversity within the chicken gut microbiome revealed by metagenomics and culture.</title>
        <authorList>
            <person name="Gilroy R."/>
            <person name="Ravi A."/>
            <person name="Getino M."/>
            <person name="Pursley I."/>
            <person name="Horton D.L."/>
            <person name="Alikhan N.F."/>
            <person name="Baker D."/>
            <person name="Gharbi K."/>
            <person name="Hall N."/>
            <person name="Watson M."/>
            <person name="Adriaenssens E.M."/>
            <person name="Foster-Nyarko E."/>
            <person name="Jarju S."/>
            <person name="Secka A."/>
            <person name="Antonio M."/>
            <person name="Oren A."/>
            <person name="Chaudhuri R.R."/>
            <person name="La Ragione R."/>
            <person name="Hildebrand F."/>
            <person name="Pallen M.J."/>
        </authorList>
    </citation>
    <scope>NUCLEOTIDE SEQUENCE</scope>
    <source>
        <strain evidence="12">CHK160-1198</strain>
    </source>
</reference>
<comment type="catalytic activity">
    <reaction evidence="2">
        <text>(R)-glycerate + NAD(+) = 3-hydroxypyruvate + NADH + H(+)</text>
        <dbReference type="Rhea" id="RHEA:17905"/>
        <dbReference type="ChEBI" id="CHEBI:15378"/>
        <dbReference type="ChEBI" id="CHEBI:16659"/>
        <dbReference type="ChEBI" id="CHEBI:17180"/>
        <dbReference type="ChEBI" id="CHEBI:57540"/>
        <dbReference type="ChEBI" id="CHEBI:57945"/>
        <dbReference type="EC" id="1.1.1.81"/>
    </reaction>
</comment>
<evidence type="ECO:0000259" key="10">
    <source>
        <dbReference type="Pfam" id="PF00389"/>
    </source>
</evidence>
<protein>
    <recommendedName>
        <fullName evidence="8">Glyoxylate/hydroxypyruvate reductase B</fullName>
        <ecNumber evidence="6">1.1.1.79</ecNumber>
        <ecNumber evidence="7">1.1.1.81</ecNumber>
    </recommendedName>
</protein>
<feature type="domain" description="D-isomer specific 2-hydroxyacid dehydrogenase NAD-binding" evidence="11">
    <location>
        <begin position="112"/>
        <end position="287"/>
    </location>
</feature>
<dbReference type="SUPFAM" id="SSF52283">
    <property type="entry name" value="Formate/glycerate dehydrogenase catalytic domain-like"/>
    <property type="match status" value="1"/>
</dbReference>
<dbReference type="PANTHER" id="PTHR10996">
    <property type="entry name" value="2-HYDROXYACID DEHYDROGENASE-RELATED"/>
    <property type="match status" value="1"/>
</dbReference>
<dbReference type="GO" id="GO:0005829">
    <property type="term" value="C:cytosol"/>
    <property type="evidence" value="ECO:0007669"/>
    <property type="project" value="TreeGrafter"/>
</dbReference>
<evidence type="ECO:0000256" key="4">
    <source>
        <dbReference type="ARBA" id="ARBA00052769"/>
    </source>
</evidence>
<dbReference type="AlphaFoldDB" id="A0A9D1SKQ1"/>
<dbReference type="Pfam" id="PF02826">
    <property type="entry name" value="2-Hacid_dh_C"/>
    <property type="match status" value="1"/>
</dbReference>
<evidence type="ECO:0000256" key="8">
    <source>
        <dbReference type="ARBA" id="ARBA00073362"/>
    </source>
</evidence>
<dbReference type="InterPro" id="IPR006140">
    <property type="entry name" value="D-isomer_DH_NAD-bd"/>
</dbReference>
<dbReference type="InterPro" id="IPR036291">
    <property type="entry name" value="NAD(P)-bd_dom_sf"/>
</dbReference>
<evidence type="ECO:0000313" key="13">
    <source>
        <dbReference type="Proteomes" id="UP000824099"/>
    </source>
</evidence>
<dbReference type="CDD" id="cd05301">
    <property type="entry name" value="GDH"/>
    <property type="match status" value="1"/>
</dbReference>
<comment type="catalytic activity">
    <reaction evidence="3">
        <text>(R)-glycerate + NADP(+) = 3-hydroxypyruvate + NADPH + H(+)</text>
        <dbReference type="Rhea" id="RHEA:18657"/>
        <dbReference type="ChEBI" id="CHEBI:15378"/>
        <dbReference type="ChEBI" id="CHEBI:16659"/>
        <dbReference type="ChEBI" id="CHEBI:17180"/>
        <dbReference type="ChEBI" id="CHEBI:57783"/>
        <dbReference type="ChEBI" id="CHEBI:58349"/>
        <dbReference type="EC" id="1.1.1.81"/>
    </reaction>
</comment>
<dbReference type="InterPro" id="IPR029753">
    <property type="entry name" value="D-isomer_DH_CS"/>
</dbReference>
<dbReference type="Gene3D" id="3.40.50.720">
    <property type="entry name" value="NAD(P)-binding Rossmann-like Domain"/>
    <property type="match status" value="2"/>
</dbReference>
<comment type="catalytic activity">
    <reaction evidence="4">
        <text>glycolate + NADP(+) = glyoxylate + NADPH + H(+)</text>
        <dbReference type="Rhea" id="RHEA:10992"/>
        <dbReference type="ChEBI" id="CHEBI:15378"/>
        <dbReference type="ChEBI" id="CHEBI:29805"/>
        <dbReference type="ChEBI" id="CHEBI:36655"/>
        <dbReference type="ChEBI" id="CHEBI:57783"/>
        <dbReference type="ChEBI" id="CHEBI:58349"/>
        <dbReference type="EC" id="1.1.1.79"/>
    </reaction>
</comment>
<dbReference type="SUPFAM" id="SSF51735">
    <property type="entry name" value="NAD(P)-binding Rossmann-fold domains"/>
    <property type="match status" value="1"/>
</dbReference>